<keyword evidence="5" id="KW-1185">Reference proteome</keyword>
<evidence type="ECO:0000256" key="1">
    <source>
        <dbReference type="SAM" id="SignalP"/>
    </source>
</evidence>
<name>A0A9P1GIB1_9DINO</name>
<dbReference type="EMBL" id="CAMXCT030006510">
    <property type="protein sequence ID" value="CAL4802293.1"/>
    <property type="molecule type" value="Genomic_DNA"/>
</dbReference>
<sequence>MGSLGRKCRLVLWPVLWVLTVHSEWTSSFLSWRTSQDGERRLVIGRPTRSLRRSEPKEGGFQQLETRVPSDACTCSSCWRSNLLRGVGGAAGLGLLLASGQPEKLSKAFLVQEMAGMADYERLVRERKAQTFQKAIKTNVERLVEVGVGAGVNFPYFKQAGVKEVMAVEPNLNFLQKAQAAADRADIQLQVRQGVMEKMPFEDNSVDVVVGTLLLCSVQDLRQSISEVQRVLRPGGRYIFTEHVRAADGEWLRSAQDLLDPLQQAFAAGCHLSREPLPLIQETFEKVNAERWSLFDDEFTGGKPSGLPPHFLLAPHISGYAEVYVDSIAVRRSAQRSGLVGDFDIGHGKRWSPAPPVGHKWTL</sequence>
<evidence type="ECO:0000313" key="4">
    <source>
        <dbReference type="EMBL" id="CAL1168356.1"/>
    </source>
</evidence>
<feature type="signal peptide" evidence="1">
    <location>
        <begin position="1"/>
        <end position="23"/>
    </location>
</feature>
<dbReference type="GO" id="GO:0008757">
    <property type="term" value="F:S-adenosylmethionine-dependent methyltransferase activity"/>
    <property type="evidence" value="ECO:0007669"/>
    <property type="project" value="InterPro"/>
</dbReference>
<dbReference type="Proteomes" id="UP001152797">
    <property type="component" value="Unassembled WGS sequence"/>
</dbReference>
<dbReference type="Gene3D" id="3.40.50.150">
    <property type="entry name" value="Vaccinia Virus protein VP39"/>
    <property type="match status" value="1"/>
</dbReference>
<feature type="non-terminal residue" evidence="3">
    <location>
        <position position="363"/>
    </location>
</feature>
<protein>
    <recommendedName>
        <fullName evidence="2">Methyltransferase type 11 domain-containing protein</fullName>
    </recommendedName>
</protein>
<accession>A0A9P1GIB1</accession>
<evidence type="ECO:0000313" key="5">
    <source>
        <dbReference type="Proteomes" id="UP001152797"/>
    </source>
</evidence>
<dbReference type="SUPFAM" id="SSF53335">
    <property type="entry name" value="S-adenosyl-L-methionine-dependent methyltransferases"/>
    <property type="match status" value="1"/>
</dbReference>
<dbReference type="OrthoDB" id="416496at2759"/>
<proteinExistence type="predicted"/>
<evidence type="ECO:0000259" key="2">
    <source>
        <dbReference type="Pfam" id="PF08241"/>
    </source>
</evidence>
<dbReference type="EMBL" id="CAMXCT010006510">
    <property type="protein sequence ID" value="CAI4014981.1"/>
    <property type="molecule type" value="Genomic_DNA"/>
</dbReference>
<evidence type="ECO:0000313" key="3">
    <source>
        <dbReference type="EMBL" id="CAI4014981.1"/>
    </source>
</evidence>
<dbReference type="Pfam" id="PF08241">
    <property type="entry name" value="Methyltransf_11"/>
    <property type="match status" value="1"/>
</dbReference>
<reference evidence="4" key="2">
    <citation type="submission" date="2024-04" db="EMBL/GenBank/DDBJ databases">
        <authorList>
            <person name="Chen Y."/>
            <person name="Shah S."/>
            <person name="Dougan E. K."/>
            <person name="Thang M."/>
            <person name="Chan C."/>
        </authorList>
    </citation>
    <scope>NUCLEOTIDE SEQUENCE [LARGE SCALE GENOMIC DNA]</scope>
</reference>
<dbReference type="AlphaFoldDB" id="A0A9P1GIB1"/>
<gene>
    <name evidence="3" type="ORF">C1SCF055_LOCUS39837</name>
</gene>
<organism evidence="3">
    <name type="scientific">Cladocopium goreaui</name>
    <dbReference type="NCBI Taxonomy" id="2562237"/>
    <lineage>
        <taxon>Eukaryota</taxon>
        <taxon>Sar</taxon>
        <taxon>Alveolata</taxon>
        <taxon>Dinophyceae</taxon>
        <taxon>Suessiales</taxon>
        <taxon>Symbiodiniaceae</taxon>
        <taxon>Cladocopium</taxon>
    </lineage>
</organism>
<reference evidence="3" key="1">
    <citation type="submission" date="2022-10" db="EMBL/GenBank/DDBJ databases">
        <authorList>
            <person name="Chen Y."/>
            <person name="Dougan E. K."/>
            <person name="Chan C."/>
            <person name="Rhodes N."/>
            <person name="Thang M."/>
        </authorList>
    </citation>
    <scope>NUCLEOTIDE SEQUENCE</scope>
</reference>
<dbReference type="CDD" id="cd02440">
    <property type="entry name" value="AdoMet_MTases"/>
    <property type="match status" value="1"/>
</dbReference>
<dbReference type="EMBL" id="CAMXCT020006510">
    <property type="protein sequence ID" value="CAL1168356.1"/>
    <property type="molecule type" value="Genomic_DNA"/>
</dbReference>
<dbReference type="PANTHER" id="PTHR45036:SF1">
    <property type="entry name" value="METHYLTRANSFERASE LIKE 7A"/>
    <property type="match status" value="1"/>
</dbReference>
<comment type="caution">
    <text evidence="3">The sequence shown here is derived from an EMBL/GenBank/DDBJ whole genome shotgun (WGS) entry which is preliminary data.</text>
</comment>
<dbReference type="PANTHER" id="PTHR45036">
    <property type="entry name" value="METHYLTRANSFERASE LIKE 7B"/>
    <property type="match status" value="1"/>
</dbReference>
<dbReference type="InterPro" id="IPR029063">
    <property type="entry name" value="SAM-dependent_MTases_sf"/>
</dbReference>
<feature type="domain" description="Methyltransferase type 11" evidence="2">
    <location>
        <begin position="144"/>
        <end position="240"/>
    </location>
</feature>
<keyword evidence="1" id="KW-0732">Signal</keyword>
<feature type="chain" id="PRO_5043272819" description="Methyltransferase type 11 domain-containing protein" evidence="1">
    <location>
        <begin position="24"/>
        <end position="363"/>
    </location>
</feature>
<dbReference type="InterPro" id="IPR052356">
    <property type="entry name" value="Thiol_S-MT"/>
</dbReference>
<dbReference type="InterPro" id="IPR013216">
    <property type="entry name" value="Methyltransf_11"/>
</dbReference>